<evidence type="ECO:0000256" key="2">
    <source>
        <dbReference type="PROSITE-ProRule" id="PRU00192"/>
    </source>
</evidence>
<feature type="non-terminal residue" evidence="5">
    <location>
        <position position="1"/>
    </location>
</feature>
<feature type="compositionally biased region" description="Polar residues" evidence="3">
    <location>
        <begin position="1635"/>
        <end position="1655"/>
    </location>
</feature>
<feature type="compositionally biased region" description="Polar residues" evidence="3">
    <location>
        <begin position="1552"/>
        <end position="1566"/>
    </location>
</feature>
<evidence type="ECO:0000313" key="5">
    <source>
        <dbReference type="EMBL" id="KAG0311668.1"/>
    </source>
</evidence>
<dbReference type="Proteomes" id="UP000823405">
    <property type="component" value="Unassembled WGS sequence"/>
</dbReference>
<feature type="domain" description="SH3" evidence="4">
    <location>
        <begin position="220"/>
        <end position="281"/>
    </location>
</feature>
<feature type="compositionally biased region" description="Basic and acidic residues" evidence="3">
    <location>
        <begin position="544"/>
        <end position="559"/>
    </location>
</feature>
<dbReference type="SUPFAM" id="SSF50044">
    <property type="entry name" value="SH3-domain"/>
    <property type="match status" value="1"/>
</dbReference>
<feature type="compositionally biased region" description="Basic and acidic residues" evidence="3">
    <location>
        <begin position="1403"/>
        <end position="1413"/>
    </location>
</feature>
<feature type="compositionally biased region" description="Polar residues" evidence="3">
    <location>
        <begin position="19"/>
        <end position="29"/>
    </location>
</feature>
<feature type="compositionally biased region" description="Polar residues" evidence="3">
    <location>
        <begin position="1112"/>
        <end position="1134"/>
    </location>
</feature>
<reference evidence="5" key="1">
    <citation type="journal article" date="2020" name="Fungal Divers.">
        <title>Resolving the Mortierellaceae phylogeny through synthesis of multi-gene phylogenetics and phylogenomics.</title>
        <authorList>
            <person name="Vandepol N."/>
            <person name="Liber J."/>
            <person name="Desiro A."/>
            <person name="Na H."/>
            <person name="Kennedy M."/>
            <person name="Barry K."/>
            <person name="Grigoriev I.V."/>
            <person name="Miller A.N."/>
            <person name="O'Donnell K."/>
            <person name="Stajich J.E."/>
            <person name="Bonito G."/>
        </authorList>
    </citation>
    <scope>NUCLEOTIDE SEQUENCE</scope>
    <source>
        <strain evidence="5">NVP60</strain>
    </source>
</reference>
<evidence type="ECO:0000256" key="3">
    <source>
        <dbReference type="SAM" id="MobiDB-lite"/>
    </source>
</evidence>
<feature type="compositionally biased region" description="Low complexity" evidence="3">
    <location>
        <begin position="791"/>
        <end position="809"/>
    </location>
</feature>
<dbReference type="PANTHER" id="PTHR47775">
    <property type="entry name" value="BUD SITE SELECTION PROTEIN 14"/>
    <property type="match status" value="1"/>
</dbReference>
<feature type="compositionally biased region" description="Low complexity" evidence="3">
    <location>
        <begin position="627"/>
        <end position="643"/>
    </location>
</feature>
<feature type="region of interest" description="Disordered" evidence="3">
    <location>
        <begin position="335"/>
        <end position="680"/>
    </location>
</feature>
<keyword evidence="1 2" id="KW-0728">SH3 domain</keyword>
<feature type="compositionally biased region" description="Polar residues" evidence="3">
    <location>
        <begin position="1414"/>
        <end position="1423"/>
    </location>
</feature>
<organism evidence="5 6">
    <name type="scientific">Linnemannia gamsii</name>
    <dbReference type="NCBI Taxonomy" id="64522"/>
    <lineage>
        <taxon>Eukaryota</taxon>
        <taxon>Fungi</taxon>
        <taxon>Fungi incertae sedis</taxon>
        <taxon>Mucoromycota</taxon>
        <taxon>Mortierellomycotina</taxon>
        <taxon>Mortierellomycetes</taxon>
        <taxon>Mortierellales</taxon>
        <taxon>Mortierellaceae</taxon>
        <taxon>Linnemannia</taxon>
    </lineage>
</organism>
<feature type="region of interest" description="Disordered" evidence="3">
    <location>
        <begin position="1021"/>
        <end position="1218"/>
    </location>
</feature>
<feature type="region of interest" description="Disordered" evidence="3">
    <location>
        <begin position="791"/>
        <end position="820"/>
    </location>
</feature>
<feature type="compositionally biased region" description="Low complexity" evidence="3">
    <location>
        <begin position="497"/>
        <end position="507"/>
    </location>
</feature>
<dbReference type="InterPro" id="IPR053039">
    <property type="entry name" value="Polarity_Bud-Selection_Reg"/>
</dbReference>
<feature type="compositionally biased region" description="Polar residues" evidence="3">
    <location>
        <begin position="508"/>
        <end position="523"/>
    </location>
</feature>
<name>A0A9P6R5K3_9FUNG</name>
<feature type="compositionally biased region" description="Basic and acidic residues" evidence="3">
    <location>
        <begin position="1208"/>
        <end position="1218"/>
    </location>
</feature>
<feature type="compositionally biased region" description="Low complexity" evidence="3">
    <location>
        <begin position="1754"/>
        <end position="1764"/>
    </location>
</feature>
<feature type="compositionally biased region" description="Acidic residues" evidence="3">
    <location>
        <begin position="101"/>
        <end position="112"/>
    </location>
</feature>
<feature type="compositionally biased region" description="Low complexity" evidence="3">
    <location>
        <begin position="1063"/>
        <end position="1086"/>
    </location>
</feature>
<gene>
    <name evidence="5" type="ORF">BGZ97_011694</name>
</gene>
<feature type="compositionally biased region" description="Polar residues" evidence="3">
    <location>
        <begin position="1459"/>
        <end position="1484"/>
    </location>
</feature>
<keyword evidence="6" id="KW-1185">Reference proteome</keyword>
<feature type="compositionally biased region" description="Low complexity" evidence="3">
    <location>
        <begin position="399"/>
        <end position="408"/>
    </location>
</feature>
<feature type="compositionally biased region" description="Low complexity" evidence="3">
    <location>
        <begin position="1728"/>
        <end position="1742"/>
    </location>
</feature>
<feature type="compositionally biased region" description="Low complexity" evidence="3">
    <location>
        <begin position="1567"/>
        <end position="1607"/>
    </location>
</feature>
<feature type="compositionally biased region" description="Acidic residues" evidence="3">
    <location>
        <begin position="418"/>
        <end position="432"/>
    </location>
</feature>
<dbReference type="OrthoDB" id="196165at2759"/>
<dbReference type="InterPro" id="IPR000159">
    <property type="entry name" value="RA_dom"/>
</dbReference>
<dbReference type="Gene3D" id="2.30.30.40">
    <property type="entry name" value="SH3 Domains"/>
    <property type="match status" value="1"/>
</dbReference>
<feature type="compositionally biased region" description="Basic and acidic residues" evidence="3">
    <location>
        <begin position="601"/>
        <end position="620"/>
    </location>
</feature>
<comment type="caution">
    <text evidence="5">The sequence shown here is derived from an EMBL/GenBank/DDBJ whole genome shotgun (WGS) entry which is preliminary data.</text>
</comment>
<dbReference type="PANTHER" id="PTHR47775:SF1">
    <property type="entry name" value="BUD SITE SELECTION PROTEIN 14"/>
    <property type="match status" value="1"/>
</dbReference>
<feature type="compositionally biased region" description="Polar residues" evidence="3">
    <location>
        <begin position="1142"/>
        <end position="1151"/>
    </location>
</feature>
<feature type="compositionally biased region" description="Low complexity" evidence="3">
    <location>
        <begin position="524"/>
        <end position="538"/>
    </location>
</feature>
<feature type="compositionally biased region" description="Basic and acidic residues" evidence="3">
    <location>
        <begin position="153"/>
        <end position="165"/>
    </location>
</feature>
<protein>
    <recommendedName>
        <fullName evidence="4">SH3 domain-containing protein</fullName>
    </recommendedName>
</protein>
<proteinExistence type="predicted"/>
<feature type="region of interest" description="Disordered" evidence="3">
    <location>
        <begin position="1519"/>
        <end position="1661"/>
    </location>
</feature>
<feature type="compositionally biased region" description="Polar residues" evidence="3">
    <location>
        <begin position="644"/>
        <end position="656"/>
    </location>
</feature>
<dbReference type="InterPro" id="IPR001452">
    <property type="entry name" value="SH3_domain"/>
</dbReference>
<feature type="compositionally biased region" description="Low complexity" evidence="3">
    <location>
        <begin position="1429"/>
        <end position="1445"/>
    </location>
</feature>
<dbReference type="Pfam" id="PF00788">
    <property type="entry name" value="RA"/>
    <property type="match status" value="1"/>
</dbReference>
<dbReference type="GO" id="GO:0051286">
    <property type="term" value="C:cell tip"/>
    <property type="evidence" value="ECO:0007669"/>
    <property type="project" value="TreeGrafter"/>
</dbReference>
<feature type="compositionally biased region" description="Acidic residues" evidence="3">
    <location>
        <begin position="340"/>
        <end position="374"/>
    </location>
</feature>
<feature type="compositionally biased region" description="Basic and acidic residues" evidence="3">
    <location>
        <begin position="1372"/>
        <end position="1385"/>
    </location>
</feature>
<feature type="compositionally biased region" description="Acidic residues" evidence="3">
    <location>
        <begin position="184"/>
        <end position="216"/>
    </location>
</feature>
<evidence type="ECO:0000256" key="1">
    <source>
        <dbReference type="ARBA" id="ARBA00022443"/>
    </source>
</evidence>
<evidence type="ECO:0000313" key="6">
    <source>
        <dbReference type="Proteomes" id="UP000823405"/>
    </source>
</evidence>
<feature type="compositionally biased region" description="Low complexity" evidence="3">
    <location>
        <begin position="1029"/>
        <end position="1040"/>
    </location>
</feature>
<feature type="compositionally biased region" description="Polar residues" evidence="3">
    <location>
        <begin position="1049"/>
        <end position="1062"/>
    </location>
</feature>
<dbReference type="GO" id="GO:0015630">
    <property type="term" value="C:microtubule cytoskeleton"/>
    <property type="evidence" value="ECO:0007669"/>
    <property type="project" value="TreeGrafter"/>
</dbReference>
<dbReference type="GO" id="GO:0008104">
    <property type="term" value="P:intracellular protein localization"/>
    <property type="evidence" value="ECO:0007669"/>
    <property type="project" value="TreeGrafter"/>
</dbReference>
<feature type="compositionally biased region" description="Polar residues" evidence="3">
    <location>
        <begin position="1608"/>
        <end position="1621"/>
    </location>
</feature>
<dbReference type="GO" id="GO:0007165">
    <property type="term" value="P:signal transduction"/>
    <property type="evidence" value="ECO:0007669"/>
    <property type="project" value="InterPro"/>
</dbReference>
<feature type="compositionally biased region" description="Polar residues" evidence="3">
    <location>
        <begin position="1091"/>
        <end position="1103"/>
    </location>
</feature>
<feature type="compositionally biased region" description="Low complexity" evidence="3">
    <location>
        <begin position="1485"/>
        <end position="1499"/>
    </location>
</feature>
<dbReference type="SUPFAM" id="SSF54236">
    <property type="entry name" value="Ubiquitin-like"/>
    <property type="match status" value="1"/>
</dbReference>
<accession>A0A9P6R5K3</accession>
<dbReference type="SMART" id="SM00326">
    <property type="entry name" value="SH3"/>
    <property type="match status" value="1"/>
</dbReference>
<feature type="compositionally biased region" description="Low complexity" evidence="3">
    <location>
        <begin position="30"/>
        <end position="83"/>
    </location>
</feature>
<dbReference type="InterPro" id="IPR029071">
    <property type="entry name" value="Ubiquitin-like_domsf"/>
</dbReference>
<feature type="region of interest" description="Disordered" evidence="3">
    <location>
        <begin position="1365"/>
        <end position="1506"/>
    </location>
</feature>
<evidence type="ECO:0000259" key="4">
    <source>
        <dbReference type="PROSITE" id="PS50002"/>
    </source>
</evidence>
<feature type="region of interest" description="Disordered" evidence="3">
    <location>
        <begin position="146"/>
        <end position="216"/>
    </location>
</feature>
<dbReference type="GO" id="GO:0030950">
    <property type="term" value="P:establishment or maintenance of actin cytoskeleton polarity"/>
    <property type="evidence" value="ECO:0007669"/>
    <property type="project" value="TreeGrafter"/>
</dbReference>
<feature type="compositionally biased region" description="Polar residues" evidence="3">
    <location>
        <begin position="1534"/>
        <end position="1543"/>
    </location>
</feature>
<dbReference type="EMBL" id="JAAAIN010000689">
    <property type="protein sequence ID" value="KAG0311668.1"/>
    <property type="molecule type" value="Genomic_DNA"/>
</dbReference>
<feature type="compositionally biased region" description="Polar residues" evidence="3">
    <location>
        <begin position="665"/>
        <end position="677"/>
    </location>
</feature>
<feature type="region of interest" description="Disordered" evidence="3">
    <location>
        <begin position="1"/>
        <end position="114"/>
    </location>
</feature>
<feature type="region of interest" description="Disordered" evidence="3">
    <location>
        <begin position="1728"/>
        <end position="1791"/>
    </location>
</feature>
<sequence length="1839" mass="195740">MASNTSSPSRAGPGGVSGLASSLRSAANTSSGRSGSLAAGSGSASPGAAANNNNNNNNHNNTNNNQGYYNDNNNSSINNNNISQWGGNQYRHHDRDATVPDSDDSTEEDEEYTSYIQEQEAAAQNNNGHSGAGNRVHNMRHMLHDDDQEQDDDDHHHHQHQDDQRANAAAVDRQEVQARQNQILEDDEESFEEDEDDMDDEDDDDDDDASDTNSLTEDDIDFNLVYAFHTFVATQEGQASVVRNDSLMLLEDANVYWWLVRVLKTGVIGYIPAENIETPFERLARLNKYRNVGLSAPSPEWGTFDEPIQPLSGEAAAHKASHRRSVIFTGQNEYFGASENEWDDEDGEGDEDDEMGEYYEGREEGEEGSGEGEEGGGKTAIQLEAERVQAEILEEENQRLQQQQQGGQRARKNSYATDDSDQEMEGDDENEEVVTNQYRRPLLDDDDLVFSDEPRKISLTPSIAQDDVSIRVQTPIGRSKKLRLGDEDSLNGGGGSPRSVGSPGQRGNNSGEVSASPLTPRQATGTDGSSNSDSRSGSLETGEEDRATMQKRMQERTEAKLAALLGDKESNPGKGSANTGDSVESPKKPGKFKSLFGVGKGSKDKEKEKKEKERLEKERLAGLSNKSASAPSSPGGSSFASSADGQRTRTNSNGSIGSPMGAGPNSANGPMSPTNVSDDGDSQEIITLRVYPGNVDFGASMYKTVVVNCSTMASDVANQAVVKFRLAPDGVASSSDFFLTVRGVDGDETVLLPTDKPMAIYQSLTAHLTTPLPANHRLSISSVSSMMSVNSVSSFNSNPPSTPTSPNSVRRIGSGKSDPHQRSIRFLLNKKIKRGSVSSAPGTPTTPTTPTAPLQEDFFWVKVVCKAEEFPQSMVVIDGMRTAMYKSDPRAQGQVFANKVEHWIPMHSASKAGDVIFKTLETIGIRSGVVEGVPSHVLASKRNSAPNGIVIEYQLSLKLNNPVSPRSKQGDELPLVPQIPLIRCFDDHQLAPVRRSPKADVASMPINPEYVFYLRKSPKSVQEENNFAQQQQSQQQTQQQPRKVPAPLQAQSLFGASSTNNDSPRSPAAQPSPTTSVTSPRSLRSLRSFEDANSTQGAHNNGPLSPGAHQTRMASPLQQGPISGSARTGSPSQSPDRRTESALLTPTSPTRATHAEGGAGSRTPTPDHGGMGRNRSPSVSQGMRPGQAPSPIPGIAENDSSRASTPERPARPERPDRPQRAIAQPLTHGHSPLSLTAVMLQANEQGNHLDFSHGGRGPMVAAPLNIKKNEAQGMDVYLDKGVVRSSRLMNSKQYRYSFIPAETGEEVDISDIIEDILGEEASSENEPAVVTAKGEDVLQHLAVAANSSDVESASRRDRTAAAVARAANAAASRKERAAGNTREEVISSATRSRVGSPVMMRSTMHEQQQHSREGSPSPTQSRQAAAMNRTLASPLSLASPSTTTRSQKRDSDVEIQVASVASLSTRSASPMLTEQPPSARGSTDSSAPGSPRSLRSGSPYGMAKPTLISNANNVRSGGAGVGAASPLKDGGSDVQGQDPSVRSFSPIPRRLQSPSPASLKQAPSPTSGSPNLRPSSPSSTPSGGRVSPAASAAAAAAVNGRSNSGASISSVTSARNRSVSASVGGDKPVGGRLAHSNSNGSNYSERVGTPSSPGGSNKEWLLSSDYNTGMQDLLTLVRASRSSSVSSPSNSSMHLLRGGVGAGGAGPWIGKDGKLIALPSTIKASLLNNSSSRSQSPSSPSSENGADTMLRGKNSSSSLNNTRSSGGGGSNKNTTSNDSNDKSGSGGEKSEEQTRMMLLMLNELTLKDVQQDCHPDVYDCWKDVDADLDRVERELDDLL</sequence>
<dbReference type="InterPro" id="IPR036028">
    <property type="entry name" value="SH3-like_dom_sf"/>
</dbReference>
<dbReference type="PROSITE" id="PS50002">
    <property type="entry name" value="SH3"/>
    <property type="match status" value="1"/>
</dbReference>